<dbReference type="GO" id="GO:0016757">
    <property type="term" value="F:glycosyltransferase activity"/>
    <property type="evidence" value="ECO:0007669"/>
    <property type="project" value="UniProtKB-KW"/>
</dbReference>
<dbReference type="PANTHER" id="PTHR34144:SF5">
    <property type="entry name" value="ALPHA-1,3-MANNOSYLTRANSFERASE CMT1"/>
    <property type="match status" value="1"/>
</dbReference>
<dbReference type="OrthoDB" id="262547at2759"/>
<feature type="region of interest" description="Disordered" evidence="1">
    <location>
        <begin position="65"/>
        <end position="98"/>
    </location>
</feature>
<dbReference type="InterPro" id="IPR021047">
    <property type="entry name" value="Mannosyltransferase_CMT1"/>
</dbReference>
<keyword evidence="2" id="KW-0808">Transferase</keyword>
<evidence type="ECO:0000313" key="3">
    <source>
        <dbReference type="Proteomes" id="UP000554235"/>
    </source>
</evidence>
<dbReference type="AlphaFoldDB" id="A0A8H4LMQ3"/>
<comment type="caution">
    <text evidence="2">The sequence shown here is derived from an EMBL/GenBank/DDBJ whole genome shotgun (WGS) entry which is preliminary data.</text>
</comment>
<dbReference type="PANTHER" id="PTHR34144">
    <property type="entry name" value="CHROMOSOME 8, WHOLE GENOME SHOTGUN SEQUENCE"/>
    <property type="match status" value="1"/>
</dbReference>
<protein>
    <submittedName>
        <fullName evidence="2">Alpha-13-mannosyltransferase</fullName>
    </submittedName>
</protein>
<gene>
    <name evidence="2" type="ORF">FALBO_638</name>
</gene>
<keyword evidence="2" id="KW-0328">Glycosyltransferase</keyword>
<dbReference type="Pfam" id="PF11735">
    <property type="entry name" value="CAP59_mtransfer"/>
    <property type="match status" value="1"/>
</dbReference>
<sequence>MYRKILVLFVPALCFLLAATSLYLGRDHLTRLSNLYLPLPLQHATEPTTTISLSTSLSFSTPTSASTASTSTSTSTFSSSSSSTPTSTASSSAKASVKQTSTTVTSADASASSTAAAATSTIPILNGTILSTERISPYIKAILDPASKDRPRLECPALDTKRYESLQKTRNKRDSHERQQEIDFFFALNLRNVVDLLPRLLGSVVEAVRFLGPERCALSIVEGNSPDGTADVLAALKPFFDDIGLVYFYNTSDINPKKGPRIRKLAQLRNLALKPLYKKKVPVSDDTTVLFINDVAACTEDLLELALQRRNLNADMTCAMDWTYVADAPSFYDVWVARALNGDLFFNVTQDGQWDHAWNLFWNEPVAKARFDAHLPFQVFACWNGATAFTAAPLLHGLRFRDSKKDECFQGEPQLFCKDMWFRGYRKIAAVPSISLEYSDGNGQQLKQLKGYTSEVVNKQDFDKNRIEWQYEPPEKVKCMPSFNNQYWLPWNETLA</sequence>
<evidence type="ECO:0000256" key="1">
    <source>
        <dbReference type="SAM" id="MobiDB-lite"/>
    </source>
</evidence>
<reference evidence="2 3" key="1">
    <citation type="submission" date="2020-01" db="EMBL/GenBank/DDBJ databases">
        <title>Identification and distribution of gene clusters putatively required for synthesis of sphingolipid metabolism inhibitors in phylogenetically diverse species of the filamentous fungus Fusarium.</title>
        <authorList>
            <person name="Kim H.-S."/>
            <person name="Busman M."/>
            <person name="Brown D.W."/>
            <person name="Divon H."/>
            <person name="Uhlig S."/>
            <person name="Proctor R.H."/>
        </authorList>
    </citation>
    <scope>NUCLEOTIDE SEQUENCE [LARGE SCALE GENOMIC DNA]</scope>
    <source>
        <strain evidence="2 3">NRRL 20459</strain>
    </source>
</reference>
<evidence type="ECO:0000313" key="2">
    <source>
        <dbReference type="EMBL" id="KAF4472450.1"/>
    </source>
</evidence>
<name>A0A8H4LMQ3_9HYPO</name>
<organism evidence="2 3">
    <name type="scientific">Fusarium albosuccineum</name>
    <dbReference type="NCBI Taxonomy" id="1237068"/>
    <lineage>
        <taxon>Eukaryota</taxon>
        <taxon>Fungi</taxon>
        <taxon>Dikarya</taxon>
        <taxon>Ascomycota</taxon>
        <taxon>Pezizomycotina</taxon>
        <taxon>Sordariomycetes</taxon>
        <taxon>Hypocreomycetidae</taxon>
        <taxon>Hypocreales</taxon>
        <taxon>Nectriaceae</taxon>
        <taxon>Fusarium</taxon>
        <taxon>Fusarium decemcellulare species complex</taxon>
    </lineage>
</organism>
<dbReference type="EMBL" id="JAADYS010000072">
    <property type="protein sequence ID" value="KAF4472450.1"/>
    <property type="molecule type" value="Genomic_DNA"/>
</dbReference>
<accession>A0A8H4LMQ3</accession>
<proteinExistence type="predicted"/>
<keyword evidence="3" id="KW-1185">Reference proteome</keyword>
<dbReference type="Proteomes" id="UP000554235">
    <property type="component" value="Unassembled WGS sequence"/>
</dbReference>